<dbReference type="PANTHER" id="PTHR35566:SF1">
    <property type="entry name" value="TYPE VI SECRETION SYSTEM BASEPLATE COMPONENT TSSK1"/>
    <property type="match status" value="1"/>
</dbReference>
<organism evidence="1 2">
    <name type="scientific">Roseovarius ramblicola</name>
    <dbReference type="NCBI Taxonomy" id="2022336"/>
    <lineage>
        <taxon>Bacteria</taxon>
        <taxon>Pseudomonadati</taxon>
        <taxon>Pseudomonadota</taxon>
        <taxon>Alphaproteobacteria</taxon>
        <taxon>Rhodobacterales</taxon>
        <taxon>Roseobacteraceae</taxon>
        <taxon>Roseovarius</taxon>
    </lineage>
</organism>
<gene>
    <name evidence="1" type="primary">tssK</name>
    <name evidence="1" type="ORF">ACFFU4_16310</name>
</gene>
<evidence type="ECO:0000313" key="2">
    <source>
        <dbReference type="Proteomes" id="UP001589670"/>
    </source>
</evidence>
<sequence length="444" mass="50062">MSWQSKIAWKEGLFLQAHHLQQGDRYVEHLVELRCRYGAPYPWGFSQLEIDSDLSEQNLFGLRRATGIFPDGMPFDMPGTSRLPHPVAVPDGAEGHFVWLTVPMSDPNGREVGTDDEASRATRYVLDRERVADSTAAMRLEHDLEIAHPRLALEVRKTPKSGYSCLKLARIVEVRDKTIVLDPAFAPPLLTVDAHPVVSGWIDRVVGWVETRLAALARYAADPGAGGGLQSSDYSMLLLLNREIGGLRHMRASRYVHPEQLYTALLRLAGELWTFDATRLCPEYPAYDHDDPEETFTPVLRDIQRLLSRDMSRAIRLNLQQPVPNSFIATVENRNLFRDAAFIIEVAADKPLTQIQQQFPVLCKVGPNTRMSQIVDSNLPGLELVHMPTPPHQIRAVTSHVYFSIDKRSEMWREFSTASAIGLHFAGDWPELELEIWAIMEAGT</sequence>
<dbReference type="Proteomes" id="UP001589670">
    <property type="component" value="Unassembled WGS sequence"/>
</dbReference>
<name>A0ABV5I5H2_9RHOB</name>
<dbReference type="Pfam" id="PF05936">
    <property type="entry name" value="T6SS_VasE"/>
    <property type="match status" value="1"/>
</dbReference>
<reference evidence="1 2" key="1">
    <citation type="submission" date="2024-09" db="EMBL/GenBank/DDBJ databases">
        <authorList>
            <person name="Sun Q."/>
            <person name="Mori K."/>
        </authorList>
    </citation>
    <scope>NUCLEOTIDE SEQUENCE [LARGE SCALE GENOMIC DNA]</scope>
    <source>
        <strain evidence="1 2">CECT 9424</strain>
    </source>
</reference>
<evidence type="ECO:0000313" key="1">
    <source>
        <dbReference type="EMBL" id="MFB9151316.1"/>
    </source>
</evidence>
<dbReference type="EMBL" id="JBHMEC010000027">
    <property type="protein sequence ID" value="MFB9151316.1"/>
    <property type="molecule type" value="Genomic_DNA"/>
</dbReference>
<dbReference type="NCBIfam" id="TIGR03353">
    <property type="entry name" value="VI_chp_4"/>
    <property type="match status" value="1"/>
</dbReference>
<proteinExistence type="predicted"/>
<comment type="caution">
    <text evidence="1">The sequence shown here is derived from an EMBL/GenBank/DDBJ whole genome shotgun (WGS) entry which is preliminary data.</text>
</comment>
<accession>A0ABV5I5H2</accession>
<keyword evidence="2" id="KW-1185">Reference proteome</keyword>
<dbReference type="PANTHER" id="PTHR35566">
    <property type="entry name" value="BLR3599 PROTEIN"/>
    <property type="match status" value="1"/>
</dbReference>
<protein>
    <submittedName>
        <fullName evidence="1">Type VI secretion system baseplate subunit TssK</fullName>
    </submittedName>
</protein>
<dbReference type="RefSeq" id="WP_377070908.1">
    <property type="nucleotide sequence ID" value="NZ_JBHMEC010000027.1"/>
</dbReference>
<dbReference type="InterPro" id="IPR010263">
    <property type="entry name" value="T6SS_TssK"/>
</dbReference>